<dbReference type="InterPro" id="IPR052343">
    <property type="entry name" value="Retrotransposon-Effector_Assoc"/>
</dbReference>
<proteinExistence type="predicted"/>
<evidence type="ECO:0000313" key="2">
    <source>
        <dbReference type="EMBL" id="GAA0163955.1"/>
    </source>
</evidence>
<reference evidence="2 3" key="1">
    <citation type="submission" date="2024-01" db="EMBL/GenBank/DDBJ databases">
        <title>The complete chloroplast genome sequence of Lithospermum erythrorhizon: insights into the phylogenetic relationship among Boraginaceae species and the maternal lineages of purple gromwells.</title>
        <authorList>
            <person name="Okada T."/>
            <person name="Watanabe K."/>
        </authorList>
    </citation>
    <scope>NUCLEOTIDE SEQUENCE [LARGE SCALE GENOMIC DNA]</scope>
</reference>
<dbReference type="PANTHER" id="PTHR46890:SF48">
    <property type="entry name" value="RNA-DIRECTED DNA POLYMERASE"/>
    <property type="match status" value="1"/>
</dbReference>
<evidence type="ECO:0000313" key="3">
    <source>
        <dbReference type="Proteomes" id="UP001454036"/>
    </source>
</evidence>
<dbReference type="AlphaFoldDB" id="A0AAV3QMH3"/>
<keyword evidence="3" id="KW-1185">Reference proteome</keyword>
<dbReference type="PANTHER" id="PTHR46890">
    <property type="entry name" value="NON-LTR RETROLELEMENT REVERSE TRANSCRIPTASE-LIKE PROTEIN-RELATED"/>
    <property type="match status" value="1"/>
</dbReference>
<sequence>MTNFRPIALYNTVAKVIVKCLAMRLKNVLPTIISETQSAFVSNRLIMDNVLLTYEIHHFIKHKKAGREGYMSIKLDMMKAYDRIEWSFLKAMMIQLNFSHKWINIIMYYVTSVSYSVLVNAGDLQGISLGANTTTFSHLMFADDTLLLGRASVAEATTFMNILNQYEVRFSSAKMSQENSGQPSLTSLECQRCQPWKVVGATNLSRHFKERDILFHTQ</sequence>
<dbReference type="Proteomes" id="UP001454036">
    <property type="component" value="Unassembled WGS sequence"/>
</dbReference>
<name>A0AAV3QMH3_LITER</name>
<evidence type="ECO:0000259" key="1">
    <source>
        <dbReference type="Pfam" id="PF00078"/>
    </source>
</evidence>
<protein>
    <recommendedName>
        <fullName evidence="1">Reverse transcriptase domain-containing protein</fullName>
    </recommendedName>
</protein>
<dbReference type="EMBL" id="BAABME010021687">
    <property type="protein sequence ID" value="GAA0163955.1"/>
    <property type="molecule type" value="Genomic_DNA"/>
</dbReference>
<accession>A0AAV3QMH3</accession>
<organism evidence="2 3">
    <name type="scientific">Lithospermum erythrorhizon</name>
    <name type="common">Purple gromwell</name>
    <name type="synonym">Lithospermum officinale var. erythrorhizon</name>
    <dbReference type="NCBI Taxonomy" id="34254"/>
    <lineage>
        <taxon>Eukaryota</taxon>
        <taxon>Viridiplantae</taxon>
        <taxon>Streptophyta</taxon>
        <taxon>Embryophyta</taxon>
        <taxon>Tracheophyta</taxon>
        <taxon>Spermatophyta</taxon>
        <taxon>Magnoliopsida</taxon>
        <taxon>eudicotyledons</taxon>
        <taxon>Gunneridae</taxon>
        <taxon>Pentapetalae</taxon>
        <taxon>asterids</taxon>
        <taxon>lamiids</taxon>
        <taxon>Boraginales</taxon>
        <taxon>Boraginaceae</taxon>
        <taxon>Boraginoideae</taxon>
        <taxon>Lithospermeae</taxon>
        <taxon>Lithospermum</taxon>
    </lineage>
</organism>
<dbReference type="InterPro" id="IPR000477">
    <property type="entry name" value="RT_dom"/>
</dbReference>
<dbReference type="Pfam" id="PF00078">
    <property type="entry name" value="RVT_1"/>
    <property type="match status" value="1"/>
</dbReference>
<feature type="domain" description="Reverse transcriptase" evidence="1">
    <location>
        <begin position="2"/>
        <end position="111"/>
    </location>
</feature>
<gene>
    <name evidence="2" type="ORF">LIER_39691</name>
</gene>
<comment type="caution">
    <text evidence="2">The sequence shown here is derived from an EMBL/GenBank/DDBJ whole genome shotgun (WGS) entry which is preliminary data.</text>
</comment>